<accession>A0A225WIA0</accession>
<evidence type="ECO:0000313" key="2">
    <source>
        <dbReference type="Proteomes" id="UP000198211"/>
    </source>
</evidence>
<proteinExistence type="predicted"/>
<dbReference type="Gene3D" id="3.30.70.270">
    <property type="match status" value="1"/>
</dbReference>
<dbReference type="SUPFAM" id="SSF56672">
    <property type="entry name" value="DNA/RNA polymerases"/>
    <property type="match status" value="1"/>
</dbReference>
<comment type="caution">
    <text evidence="1">The sequence shown here is derived from an EMBL/GenBank/DDBJ whole genome shotgun (WGS) entry which is preliminary data.</text>
</comment>
<protein>
    <submittedName>
        <fullName evidence="1">Uncharacterized protein</fullName>
    </submittedName>
</protein>
<reference evidence="2" key="1">
    <citation type="submission" date="2017-03" db="EMBL/GenBank/DDBJ databases">
        <title>Phytopthora megakarya and P. palmivora, two closely related causual agents of cacao black pod achieved similar genome size and gene model numbers by different mechanisms.</title>
        <authorList>
            <person name="Ali S."/>
            <person name="Shao J."/>
            <person name="Larry D.J."/>
            <person name="Kronmiller B."/>
            <person name="Shen D."/>
            <person name="Strem M.D."/>
            <person name="Melnick R.L."/>
            <person name="Guiltinan M.J."/>
            <person name="Tyler B.M."/>
            <person name="Meinhardt L.W."/>
            <person name="Bailey B.A."/>
        </authorList>
    </citation>
    <scope>NUCLEOTIDE SEQUENCE [LARGE SCALE GENOMIC DNA]</scope>
    <source>
        <strain evidence="2">zdho120</strain>
    </source>
</reference>
<dbReference type="AlphaFoldDB" id="A0A225WIA0"/>
<evidence type="ECO:0000313" key="1">
    <source>
        <dbReference type="EMBL" id="OWZ16590.1"/>
    </source>
</evidence>
<dbReference type="EMBL" id="NBNE01000906">
    <property type="protein sequence ID" value="OWZ16590.1"/>
    <property type="molecule type" value="Genomic_DNA"/>
</dbReference>
<dbReference type="InterPro" id="IPR043128">
    <property type="entry name" value="Rev_trsase/Diguanyl_cyclase"/>
</dbReference>
<name>A0A225WIA0_9STRA</name>
<keyword evidence="2" id="KW-1185">Reference proteome</keyword>
<organism evidence="1 2">
    <name type="scientific">Phytophthora megakarya</name>
    <dbReference type="NCBI Taxonomy" id="4795"/>
    <lineage>
        <taxon>Eukaryota</taxon>
        <taxon>Sar</taxon>
        <taxon>Stramenopiles</taxon>
        <taxon>Oomycota</taxon>
        <taxon>Peronosporomycetes</taxon>
        <taxon>Peronosporales</taxon>
        <taxon>Peronosporaceae</taxon>
        <taxon>Phytophthora</taxon>
    </lineage>
</organism>
<dbReference type="OrthoDB" id="126062at2759"/>
<dbReference type="Gene3D" id="3.10.10.10">
    <property type="entry name" value="HIV Type 1 Reverse Transcriptase, subunit A, domain 1"/>
    <property type="match status" value="1"/>
</dbReference>
<gene>
    <name evidence="1" type="ORF">PHMEG_0009597</name>
</gene>
<dbReference type="Proteomes" id="UP000198211">
    <property type="component" value="Unassembled WGS sequence"/>
</dbReference>
<dbReference type="InterPro" id="IPR043502">
    <property type="entry name" value="DNA/RNA_pol_sf"/>
</dbReference>
<sequence length="147" mass="16887">MVFHSFQLKLRTIANKHDIRRIELGNDPPVKVKYMKIRLKEGTRHVKCKPRHYPSAVLSLLCGWVYETHNSRRPCAVISVRKPGGNSDEFRQTTDDRVVNDLIDVMIATIPHMATLIKHTLAKKYVGLLDLLKSFWQPPLETSSAKN</sequence>